<proteinExistence type="predicted"/>
<protein>
    <submittedName>
        <fullName evidence="2">Uncharacterized protein</fullName>
    </submittedName>
</protein>
<feature type="region of interest" description="Disordered" evidence="1">
    <location>
        <begin position="36"/>
        <end position="70"/>
    </location>
</feature>
<keyword evidence="3" id="KW-1185">Reference proteome</keyword>
<accession>W6TEI3</accession>
<organism evidence="2 3">
    <name type="scientific">Holospora obtusa F1</name>
    <dbReference type="NCBI Taxonomy" id="1399147"/>
    <lineage>
        <taxon>Bacteria</taxon>
        <taxon>Pseudomonadati</taxon>
        <taxon>Pseudomonadota</taxon>
        <taxon>Alphaproteobacteria</taxon>
        <taxon>Holosporales</taxon>
        <taxon>Holosporaceae</taxon>
        <taxon>Holospora</taxon>
    </lineage>
</organism>
<name>W6TEI3_HOLOB</name>
<dbReference type="Proteomes" id="UP000019112">
    <property type="component" value="Unassembled WGS sequence"/>
</dbReference>
<dbReference type="RefSeq" id="WP_021827157.1">
    <property type="nucleotide sequence ID" value="NZ_AWTR02000060.1"/>
</dbReference>
<comment type="caution">
    <text evidence="2">The sequence shown here is derived from an EMBL/GenBank/DDBJ whole genome shotgun (WGS) entry which is preliminary data.</text>
</comment>
<dbReference type="EMBL" id="AWTR02000060">
    <property type="protein sequence ID" value="ETZ07179.1"/>
    <property type="molecule type" value="Genomic_DNA"/>
</dbReference>
<evidence type="ECO:0000313" key="3">
    <source>
        <dbReference type="Proteomes" id="UP000019112"/>
    </source>
</evidence>
<sequence>MQEKMTKDSPESESIDDILESIKGLVYPVIDLNRPLKEDNPDCSIQHGRAPNVEENAGNQENQDHQKSSTSAAQAIFSFIHSVRRDKQEESHLPEVKKEEKQGTSLESFLTGVIQDALNPHIRSVLEQEMKNFLSTDGKNLMEALIVQWFDVHGKGVVRDWLEKYAPTLVVRCVEVYLQELSKIA</sequence>
<reference evidence="2 3" key="1">
    <citation type="journal article" date="2014" name="FEMS Microbiol. Lett.">
        <title>Draft genome sequences of three Holospora species (Holospora obtusa, Holospora undulata, and Holospora elegans), endonuclear symbiotic bacteria of the ciliate Paramecium caudatum.</title>
        <authorList>
            <person name="Dohra H."/>
            <person name="Tanaka K."/>
            <person name="Suzuki T."/>
            <person name="Fujishima M."/>
            <person name="Suzuki H."/>
        </authorList>
    </citation>
    <scope>NUCLEOTIDE SEQUENCE [LARGE SCALE GENOMIC DNA]</scope>
    <source>
        <strain evidence="2 3">F1</strain>
    </source>
</reference>
<evidence type="ECO:0000256" key="1">
    <source>
        <dbReference type="SAM" id="MobiDB-lite"/>
    </source>
</evidence>
<dbReference type="OrthoDB" id="8479330at2"/>
<dbReference type="AlphaFoldDB" id="W6TEI3"/>
<evidence type="ECO:0000313" key="2">
    <source>
        <dbReference type="EMBL" id="ETZ07179.1"/>
    </source>
</evidence>
<gene>
    <name evidence="2" type="ORF">P618_200635</name>
</gene>